<dbReference type="Proteomes" id="UP001342826">
    <property type="component" value="Unassembled WGS sequence"/>
</dbReference>
<organism evidence="1 2">
    <name type="scientific">Metabacillus fastidiosus</name>
    <dbReference type="NCBI Taxonomy" id="1458"/>
    <lineage>
        <taxon>Bacteria</taxon>
        <taxon>Bacillati</taxon>
        <taxon>Bacillota</taxon>
        <taxon>Bacilli</taxon>
        <taxon>Bacillales</taxon>
        <taxon>Bacillaceae</taxon>
        <taxon>Metabacillus</taxon>
    </lineage>
</organism>
<keyword evidence="2" id="KW-1185">Reference proteome</keyword>
<proteinExistence type="predicted"/>
<dbReference type="EMBL" id="JARTFS010000018">
    <property type="protein sequence ID" value="MED4403572.1"/>
    <property type="molecule type" value="Genomic_DNA"/>
</dbReference>
<dbReference type="Gene3D" id="3.40.30.10">
    <property type="entry name" value="Glutaredoxin"/>
    <property type="match status" value="1"/>
</dbReference>
<protein>
    <submittedName>
        <fullName evidence="1">Glutaredoxin</fullName>
    </submittedName>
</protein>
<dbReference type="RefSeq" id="WP_066226384.1">
    <property type="nucleotide sequence ID" value="NZ_JARTFQ010000006.1"/>
</dbReference>
<accession>A0ABU6P2I0</accession>
<evidence type="ECO:0000313" key="1">
    <source>
        <dbReference type="EMBL" id="MED4403572.1"/>
    </source>
</evidence>
<reference evidence="1 2" key="1">
    <citation type="submission" date="2023-03" db="EMBL/GenBank/DDBJ databases">
        <title>Bacillus Genome Sequencing.</title>
        <authorList>
            <person name="Dunlap C."/>
        </authorList>
    </citation>
    <scope>NUCLEOTIDE SEQUENCE [LARGE SCALE GENOMIC DNA]</scope>
    <source>
        <strain evidence="1 2">NRS-1717</strain>
    </source>
</reference>
<gene>
    <name evidence="1" type="ORF">P9271_19880</name>
</gene>
<name>A0ABU6P2I0_9BACI</name>
<dbReference type="InterPro" id="IPR036249">
    <property type="entry name" value="Thioredoxin-like_sf"/>
</dbReference>
<comment type="caution">
    <text evidence="1">The sequence shown here is derived from an EMBL/GenBank/DDBJ whole genome shotgun (WGS) entry which is preliminary data.</text>
</comment>
<sequence length="91" mass="10386">MAKKVEVFTMGTPLCESTVQTVKEMVCSRCELIIYDARVNEDKETANSYNIQSFPAITIDGRLTDIETLKKGKLGRYFHKKVIDKLKQLLT</sequence>
<evidence type="ECO:0000313" key="2">
    <source>
        <dbReference type="Proteomes" id="UP001342826"/>
    </source>
</evidence>
<dbReference type="SUPFAM" id="SSF52833">
    <property type="entry name" value="Thioredoxin-like"/>
    <property type="match status" value="1"/>
</dbReference>
<dbReference type="GeneID" id="301140057"/>